<evidence type="ECO:0000313" key="4">
    <source>
        <dbReference type="EMBL" id="OBT99147.1"/>
    </source>
</evidence>
<evidence type="ECO:0000313" key="5">
    <source>
        <dbReference type="Proteomes" id="UP000091956"/>
    </source>
</evidence>
<feature type="transmembrane region" description="Helical" evidence="2">
    <location>
        <begin position="12"/>
        <end position="31"/>
    </location>
</feature>
<dbReference type="AlphaFoldDB" id="A0A1B8GTJ3"/>
<feature type="compositionally biased region" description="Basic and acidic residues" evidence="1">
    <location>
        <begin position="344"/>
        <end position="417"/>
    </location>
</feature>
<dbReference type="STRING" id="342668.A0A1B8GTJ3"/>
<sequence length="456" mass="49993">MNPIWHSKRVQRSAFFIFIFIAAIALFAYGGDNLPSASGVFRSGSLSKGEKEQKANEPLGPNVEPLYSGSEYDTEHMPKIPETPHTGQGAATVAPGLDPKRIALIIETRPTNVLPPLLTHFIATLPPAWVVKLVGSQEAFAVVHKSYSLKQHIASKKLQLQELPSYYPVDSSESISQTLTNVTFYSEFLAPAEWALFFQTDSIICSASEQNIDDWVAKGYDWTGAPWNGDVPGGNGGLSLRHIPPIIEVLKKDSREPGHRQWEDTWVCERLKNAAPAQEEKYFSVESLYVERPLGYHIRGSGKLQDPIVWGNATRRRQIFDYCPETKILLGNMKMMSMDDAADLKKEQAADAEKARKDAEDAKKEAEKPKTEEKANTEEKPKTEETPKADDAAAASVKDKKIATDDKKPATEGEKKSSSTTTAAASTSSAKAKETTSQTSAANPAKTSGSTDYADS</sequence>
<dbReference type="GeneID" id="28835951"/>
<dbReference type="OrthoDB" id="10025998at2759"/>
<evidence type="ECO:0000256" key="1">
    <source>
        <dbReference type="SAM" id="MobiDB-lite"/>
    </source>
</evidence>
<dbReference type="RefSeq" id="XP_018132880.1">
    <property type="nucleotide sequence ID" value="XM_018272073.2"/>
</dbReference>
<dbReference type="EMBL" id="KV460213">
    <property type="protein sequence ID" value="OBT99147.1"/>
    <property type="molecule type" value="Genomic_DNA"/>
</dbReference>
<keyword evidence="5" id="KW-1185">Reference proteome</keyword>
<feature type="region of interest" description="Disordered" evidence="1">
    <location>
        <begin position="344"/>
        <end position="456"/>
    </location>
</feature>
<dbReference type="InterPro" id="IPR043729">
    <property type="entry name" value="DUF5672"/>
</dbReference>
<evidence type="ECO:0000256" key="2">
    <source>
        <dbReference type="SAM" id="Phobius"/>
    </source>
</evidence>
<feature type="compositionally biased region" description="Low complexity" evidence="1">
    <location>
        <begin position="418"/>
        <end position="442"/>
    </location>
</feature>
<keyword evidence="2" id="KW-1133">Transmembrane helix</keyword>
<reference evidence="4 5" key="1">
    <citation type="submission" date="2016-03" db="EMBL/GenBank/DDBJ databases">
        <title>Comparative genomics of Pseudogymnoascus destructans, the fungus causing white-nose syndrome of bats.</title>
        <authorList>
            <person name="Palmer J.M."/>
            <person name="Drees K.P."/>
            <person name="Foster J.T."/>
            <person name="Lindner D.L."/>
        </authorList>
    </citation>
    <scope>NUCLEOTIDE SEQUENCE [LARGE SCALE GENOMIC DNA]</scope>
    <source>
        <strain evidence="4 5">UAMH 10579</strain>
    </source>
</reference>
<name>A0A1B8GTJ3_9PEZI</name>
<feature type="region of interest" description="Disordered" evidence="1">
    <location>
        <begin position="48"/>
        <end position="92"/>
    </location>
</feature>
<organism evidence="4 5">
    <name type="scientific">Pseudogymnoascus verrucosus</name>
    <dbReference type="NCBI Taxonomy" id="342668"/>
    <lineage>
        <taxon>Eukaryota</taxon>
        <taxon>Fungi</taxon>
        <taxon>Dikarya</taxon>
        <taxon>Ascomycota</taxon>
        <taxon>Pezizomycotina</taxon>
        <taxon>Leotiomycetes</taxon>
        <taxon>Thelebolales</taxon>
        <taxon>Thelebolaceae</taxon>
        <taxon>Pseudogymnoascus</taxon>
    </lineage>
</organism>
<dbReference type="Proteomes" id="UP000091956">
    <property type="component" value="Unassembled WGS sequence"/>
</dbReference>
<evidence type="ECO:0000259" key="3">
    <source>
        <dbReference type="Pfam" id="PF18922"/>
    </source>
</evidence>
<proteinExistence type="predicted"/>
<feature type="domain" description="DUF5672" evidence="3">
    <location>
        <begin position="158"/>
        <end position="297"/>
    </location>
</feature>
<keyword evidence="2" id="KW-0472">Membrane</keyword>
<gene>
    <name evidence="4" type="ORF">VE01_02565</name>
</gene>
<dbReference type="Pfam" id="PF18922">
    <property type="entry name" value="DUF5672"/>
    <property type="match status" value="1"/>
</dbReference>
<keyword evidence="2" id="KW-0812">Transmembrane</keyword>
<accession>A0A1B8GTJ3</accession>
<protein>
    <recommendedName>
        <fullName evidence="3">DUF5672 domain-containing protein</fullName>
    </recommendedName>
</protein>
<reference evidence="5" key="2">
    <citation type="journal article" date="2018" name="Nat. Commun.">
        <title>Extreme sensitivity to ultraviolet light in the fungal pathogen causing white-nose syndrome of bats.</title>
        <authorList>
            <person name="Palmer J.M."/>
            <person name="Drees K.P."/>
            <person name="Foster J.T."/>
            <person name="Lindner D.L."/>
        </authorList>
    </citation>
    <scope>NUCLEOTIDE SEQUENCE [LARGE SCALE GENOMIC DNA]</scope>
    <source>
        <strain evidence="5">UAMH 10579</strain>
    </source>
</reference>
<feature type="compositionally biased region" description="Polar residues" evidence="1">
    <location>
        <begin position="445"/>
        <end position="456"/>
    </location>
</feature>